<dbReference type="GO" id="GO:0004674">
    <property type="term" value="F:protein serine/threonine kinase activity"/>
    <property type="evidence" value="ECO:0007669"/>
    <property type="project" value="UniProtKB-KW"/>
</dbReference>
<evidence type="ECO:0000313" key="3">
    <source>
        <dbReference type="EMBL" id="SDY57475.1"/>
    </source>
</evidence>
<dbReference type="PROSITE" id="PS50011">
    <property type="entry name" value="PROTEIN_KINASE_DOM"/>
    <property type="match status" value="1"/>
</dbReference>
<dbReference type="InterPro" id="IPR008271">
    <property type="entry name" value="Ser/Thr_kinase_AS"/>
</dbReference>
<keyword evidence="3" id="KW-0418">Kinase</keyword>
<gene>
    <name evidence="3" type="ORF">SAMN05660462_00385</name>
</gene>
<dbReference type="PROSITE" id="PS00108">
    <property type="entry name" value="PROTEIN_KINASE_ST"/>
    <property type="match status" value="1"/>
</dbReference>
<dbReference type="GO" id="GO:0005524">
    <property type="term" value="F:ATP binding"/>
    <property type="evidence" value="ECO:0007669"/>
    <property type="project" value="InterPro"/>
</dbReference>
<evidence type="ECO:0000313" key="4">
    <source>
        <dbReference type="Proteomes" id="UP000198625"/>
    </source>
</evidence>
<accession>A0A1H3L0Q8</accession>
<proteinExistence type="predicted"/>
<dbReference type="Pfam" id="PF00069">
    <property type="entry name" value="Pkinase"/>
    <property type="match status" value="1"/>
</dbReference>
<keyword evidence="4" id="KW-1185">Reference proteome</keyword>
<feature type="transmembrane region" description="Helical" evidence="1">
    <location>
        <begin position="283"/>
        <end position="303"/>
    </location>
</feature>
<dbReference type="Proteomes" id="UP000198625">
    <property type="component" value="Unassembled WGS sequence"/>
</dbReference>
<evidence type="ECO:0000259" key="2">
    <source>
        <dbReference type="PROSITE" id="PS50011"/>
    </source>
</evidence>
<evidence type="ECO:0000256" key="1">
    <source>
        <dbReference type="SAM" id="Phobius"/>
    </source>
</evidence>
<dbReference type="PANTHER" id="PTHR44167">
    <property type="entry name" value="OVARIAN-SPECIFIC SERINE/THREONINE-PROTEIN KINASE LOK-RELATED"/>
    <property type="match status" value="1"/>
</dbReference>
<organism evidence="3 4">
    <name type="scientific">Proteiniborus ethanoligenes</name>
    <dbReference type="NCBI Taxonomy" id="415015"/>
    <lineage>
        <taxon>Bacteria</taxon>
        <taxon>Bacillati</taxon>
        <taxon>Bacillota</taxon>
        <taxon>Clostridia</taxon>
        <taxon>Eubacteriales</taxon>
        <taxon>Proteiniborus</taxon>
    </lineage>
</organism>
<dbReference type="STRING" id="415015.SAMN05660462_00385"/>
<dbReference type="InterPro" id="IPR011009">
    <property type="entry name" value="Kinase-like_dom_sf"/>
</dbReference>
<dbReference type="EMBL" id="FNQE01000002">
    <property type="protein sequence ID" value="SDY57475.1"/>
    <property type="molecule type" value="Genomic_DNA"/>
</dbReference>
<feature type="transmembrane region" description="Helical" evidence="1">
    <location>
        <begin position="112"/>
        <end position="134"/>
    </location>
</feature>
<keyword evidence="1" id="KW-1133">Transmembrane helix</keyword>
<keyword evidence="1" id="KW-0812">Transmembrane</keyword>
<keyword evidence="3" id="KW-0808">Transferase</keyword>
<keyword evidence="3" id="KW-0723">Serine/threonine-protein kinase</keyword>
<dbReference type="PANTHER" id="PTHR44167:SF24">
    <property type="entry name" value="SERINE_THREONINE-PROTEIN KINASE CHK2"/>
    <property type="match status" value="1"/>
</dbReference>
<dbReference type="RefSeq" id="WP_176967822.1">
    <property type="nucleotide sequence ID" value="NZ_FNQE01000002.1"/>
</dbReference>
<protein>
    <submittedName>
        <fullName evidence="3">Serine/threonine protein kinase</fullName>
    </submittedName>
</protein>
<feature type="domain" description="Protein kinase" evidence="2">
    <location>
        <begin position="17"/>
        <end position="256"/>
    </location>
</feature>
<sequence length="304" mass="35151">MLYISEKIFGKWNKNEYIVLSKLGEGGIGAVYKVKGSTGNIRALKISRDISSITREFDMMNKLKSIKHIPRAYEVDDYEKDGEVFYFFIMDYIEGYSIKDLIKHKDMKVKEIIGIGIILLNLLEIIYRIGYVYADIKPENIMLDKKKKRISFIDFGGVILKGQGIREYTPAYSMISWGIERNYDSITSLNFSIAMIITSMLLKKEFNPLIHNLEQVIWHIKHLVIDEELKKILIKALKCEIIHTDILKDKLKKAFKKTSSSLKAISKSSTKIKSYRKPEAIDAFFFFSMGLLLIVVIIGLNIYF</sequence>
<dbReference type="AlphaFoldDB" id="A0A1H3L0Q8"/>
<reference evidence="3 4" key="1">
    <citation type="submission" date="2016-10" db="EMBL/GenBank/DDBJ databases">
        <authorList>
            <person name="de Groot N.N."/>
        </authorList>
    </citation>
    <scope>NUCLEOTIDE SEQUENCE [LARGE SCALE GENOMIC DNA]</scope>
    <source>
        <strain evidence="3 4">DSM 21650</strain>
    </source>
</reference>
<name>A0A1H3L0Q8_9FIRM</name>
<keyword evidence="1" id="KW-0472">Membrane</keyword>
<dbReference type="Gene3D" id="1.10.510.10">
    <property type="entry name" value="Transferase(Phosphotransferase) domain 1"/>
    <property type="match status" value="1"/>
</dbReference>
<dbReference type="InterPro" id="IPR000719">
    <property type="entry name" value="Prot_kinase_dom"/>
</dbReference>
<dbReference type="GO" id="GO:0005737">
    <property type="term" value="C:cytoplasm"/>
    <property type="evidence" value="ECO:0007669"/>
    <property type="project" value="TreeGrafter"/>
</dbReference>
<dbReference type="SUPFAM" id="SSF56112">
    <property type="entry name" value="Protein kinase-like (PK-like)"/>
    <property type="match status" value="1"/>
</dbReference>
<dbReference type="SMART" id="SM00220">
    <property type="entry name" value="S_TKc"/>
    <property type="match status" value="1"/>
</dbReference>